<dbReference type="GO" id="GO:0016491">
    <property type="term" value="F:oxidoreductase activity"/>
    <property type="evidence" value="ECO:0007669"/>
    <property type="project" value="UniProtKB-KW"/>
</dbReference>
<dbReference type="InterPro" id="IPR000683">
    <property type="entry name" value="Gfo/Idh/MocA-like_OxRdtase_N"/>
</dbReference>
<dbReference type="InterPro" id="IPR036291">
    <property type="entry name" value="NAD(P)-bd_dom_sf"/>
</dbReference>
<gene>
    <name evidence="3" type="primary">iolX_2</name>
    <name evidence="3" type="ORF">Mgrana_01140</name>
</gene>
<sequence length="336" mass="36936">MRIGILSFAHLHAEGYAALLKTWPSVELVGFSHEGAEEARHYAAAYGLRWFGRPQDLLTEGLDGVIVCSENARHLELVEQAAEAKVSILCEKPIEVSLEAAQRMRAACERNGVQFMTAFPMRFAPAAQSVQAAVRSGELGAIYGVNGINHSEIPKAHRAWFADKERAGGGAVMDHVVHLADLLRWYFGAEVTEVYAEVDNLFYPQEVAVDTAGLLLVALENGVQASIDCSWSRPTWYPRWGHLKMEVVGERGTVVMDAFAQHLHLYSRGAARPYSWPGFGPNPDAALLQEWLSSLREHRAPSVTWNDGYQALRVALAAYQSAQAQAPVKIPHPALG</sequence>
<organism evidence="3 4">
    <name type="scientific">Meiothermus granaticius NBRC 107808</name>
    <dbReference type="NCBI Taxonomy" id="1227551"/>
    <lineage>
        <taxon>Bacteria</taxon>
        <taxon>Thermotogati</taxon>
        <taxon>Deinococcota</taxon>
        <taxon>Deinococci</taxon>
        <taxon>Thermales</taxon>
        <taxon>Thermaceae</taxon>
        <taxon>Meiothermus</taxon>
    </lineage>
</organism>
<evidence type="ECO:0000313" key="3">
    <source>
        <dbReference type="EMBL" id="RIH93016.1"/>
    </source>
</evidence>
<dbReference type="SUPFAM" id="SSF55347">
    <property type="entry name" value="Glyceraldehyde-3-phosphate dehydrogenase-like, C-terminal domain"/>
    <property type="match status" value="1"/>
</dbReference>
<dbReference type="SUPFAM" id="SSF51735">
    <property type="entry name" value="NAD(P)-binding Rossmann-fold domains"/>
    <property type="match status" value="1"/>
</dbReference>
<dbReference type="Gene3D" id="3.40.50.720">
    <property type="entry name" value="NAD(P)-binding Rossmann-like Domain"/>
    <property type="match status" value="1"/>
</dbReference>
<dbReference type="AlphaFoldDB" id="A0A399FBF1"/>
<keyword evidence="4" id="KW-1185">Reference proteome</keyword>
<evidence type="ECO:0000259" key="1">
    <source>
        <dbReference type="Pfam" id="PF01408"/>
    </source>
</evidence>
<feature type="domain" description="Gfo/Idh/MocA-like oxidoreductase N-terminal" evidence="1">
    <location>
        <begin position="17"/>
        <end position="118"/>
    </location>
</feature>
<dbReference type="EMBL" id="QWLB01000011">
    <property type="protein sequence ID" value="RIH93016.1"/>
    <property type="molecule type" value="Genomic_DNA"/>
</dbReference>
<accession>A0A399FBF1</accession>
<dbReference type="InterPro" id="IPR055170">
    <property type="entry name" value="GFO_IDH_MocA-like_dom"/>
</dbReference>
<keyword evidence="3" id="KW-0560">Oxidoreductase</keyword>
<dbReference type="Pfam" id="PF22725">
    <property type="entry name" value="GFO_IDH_MocA_C3"/>
    <property type="match status" value="1"/>
</dbReference>
<reference evidence="3 4" key="1">
    <citation type="submission" date="2018-08" db="EMBL/GenBank/DDBJ databases">
        <title>Meiothermus granaticius genome AF-68 sequencing project.</title>
        <authorList>
            <person name="Da Costa M.S."/>
            <person name="Albuquerque L."/>
            <person name="Raposo P."/>
            <person name="Froufe H.J.C."/>
            <person name="Barroso C.S."/>
            <person name="Egas C."/>
        </authorList>
    </citation>
    <scope>NUCLEOTIDE SEQUENCE [LARGE SCALE GENOMIC DNA]</scope>
    <source>
        <strain evidence="3 4">AF-68</strain>
    </source>
</reference>
<protein>
    <submittedName>
        <fullName evidence="3">Scyllo-inositol 2-dehydrogenase (NAD(+))</fullName>
        <ecNumber evidence="3">1.1.1.370</ecNumber>
    </submittedName>
</protein>
<dbReference type="PANTHER" id="PTHR43377">
    <property type="entry name" value="BILIVERDIN REDUCTASE A"/>
    <property type="match status" value="1"/>
</dbReference>
<comment type="caution">
    <text evidence="3">The sequence shown here is derived from an EMBL/GenBank/DDBJ whole genome shotgun (WGS) entry which is preliminary data.</text>
</comment>
<feature type="domain" description="GFO/IDH/MocA-like oxidoreductase" evidence="2">
    <location>
        <begin position="128"/>
        <end position="254"/>
    </location>
</feature>
<proteinExistence type="predicted"/>
<dbReference type="OrthoDB" id="9815825at2"/>
<dbReference type="Proteomes" id="UP000266178">
    <property type="component" value="Unassembled WGS sequence"/>
</dbReference>
<name>A0A399FBF1_9DEIN</name>
<dbReference type="Pfam" id="PF01408">
    <property type="entry name" value="GFO_IDH_MocA"/>
    <property type="match status" value="1"/>
</dbReference>
<dbReference type="InterPro" id="IPR051450">
    <property type="entry name" value="Gfo/Idh/MocA_Oxidoreductases"/>
</dbReference>
<dbReference type="PANTHER" id="PTHR43377:SF1">
    <property type="entry name" value="BILIVERDIN REDUCTASE A"/>
    <property type="match status" value="1"/>
</dbReference>
<evidence type="ECO:0000259" key="2">
    <source>
        <dbReference type="Pfam" id="PF22725"/>
    </source>
</evidence>
<dbReference type="RefSeq" id="WP_119356644.1">
    <property type="nucleotide sequence ID" value="NZ_BJXM01000003.1"/>
</dbReference>
<dbReference type="Gene3D" id="3.30.360.10">
    <property type="entry name" value="Dihydrodipicolinate Reductase, domain 2"/>
    <property type="match status" value="1"/>
</dbReference>
<evidence type="ECO:0000313" key="4">
    <source>
        <dbReference type="Proteomes" id="UP000266178"/>
    </source>
</evidence>
<dbReference type="GO" id="GO:0000166">
    <property type="term" value="F:nucleotide binding"/>
    <property type="evidence" value="ECO:0007669"/>
    <property type="project" value="InterPro"/>
</dbReference>
<dbReference type="EC" id="1.1.1.370" evidence="3"/>